<dbReference type="GO" id="GO:0016705">
    <property type="term" value="F:oxidoreductase activity, acting on paired donors, with incorporation or reduction of molecular oxygen"/>
    <property type="evidence" value="ECO:0007669"/>
    <property type="project" value="UniProtKB-ARBA"/>
</dbReference>
<evidence type="ECO:0000313" key="8">
    <source>
        <dbReference type="Proteomes" id="UP000032633"/>
    </source>
</evidence>
<evidence type="ECO:0000256" key="4">
    <source>
        <dbReference type="ARBA" id="ARBA00023014"/>
    </source>
</evidence>
<dbReference type="PROSITE" id="PS51296">
    <property type="entry name" value="RIESKE"/>
    <property type="match status" value="1"/>
</dbReference>
<dbReference type="InterPro" id="IPR006076">
    <property type="entry name" value="FAD-dep_OxRdtase"/>
</dbReference>
<feature type="domain" description="Rieske" evidence="6">
    <location>
        <begin position="418"/>
        <end position="503"/>
    </location>
</feature>
<dbReference type="SUPFAM" id="SSF51905">
    <property type="entry name" value="FAD/NAD(P)-binding domain"/>
    <property type="match status" value="1"/>
</dbReference>
<dbReference type="Pfam" id="PF01266">
    <property type="entry name" value="DAO"/>
    <property type="match status" value="1"/>
</dbReference>
<sequence>MPASSASFWLASTEVSSFDKLTTDLTVDVAVVGGGITGISLAYLLAKEGKQVALLDAGRLLNGTTGNTTAKITAQHDLIYDELIHHIGEEKARLYYEANDEAIAFIRNTVLENKISCDFAEENAYIYTTAEANIAMIDKEWKAYEKLGIPGLRADRIPLPVDAKASIVMPNQARFHPLAYLKHLIKHFINNGGQIFEETTAMSINPGSPLTTVVTRDGTQVKCRDVVSCSHFPFYDVSGFYFARLYAERAYVLGVKLNGDYPGGMYLSADSPPRSIRSVSFNGEDLLLVGGERHKTGQGICTMKHYERLETFVRDTFGSCEIPYRWSAQDLTTLDKVPYIGHVVKNEPHAYIATGYRKWGMTSSTAAALLLKDMILGIDNRYEDLYTPSRFYADPSLKTFLVENADVAKHLINGKLEWVTREPEDVRPDEGAVVRVNGKRAGAYREADGTLYVVDTTCTHMGCEVQWNAGERTWDCPCHGSRFSFSGEVIEGPAKKSLKQIEY</sequence>
<proteinExistence type="predicted"/>
<dbReference type="GO" id="GO:0016020">
    <property type="term" value="C:membrane"/>
    <property type="evidence" value="ECO:0007669"/>
    <property type="project" value="InterPro"/>
</dbReference>
<gene>
    <name evidence="7" type="ORF">VN24_22865</name>
</gene>
<dbReference type="KEGG" id="pbj:VN24_22865"/>
<dbReference type="GO" id="GO:0004497">
    <property type="term" value="F:monooxygenase activity"/>
    <property type="evidence" value="ECO:0007669"/>
    <property type="project" value="UniProtKB-ARBA"/>
</dbReference>
<evidence type="ECO:0000256" key="3">
    <source>
        <dbReference type="ARBA" id="ARBA00023004"/>
    </source>
</evidence>
<dbReference type="Gene3D" id="3.30.9.10">
    <property type="entry name" value="D-Amino Acid Oxidase, subunit A, domain 2"/>
    <property type="match status" value="1"/>
</dbReference>
<keyword evidence="4" id="KW-0411">Iron-sulfur</keyword>
<evidence type="ECO:0000313" key="7">
    <source>
        <dbReference type="EMBL" id="AJY77954.1"/>
    </source>
</evidence>
<evidence type="ECO:0000256" key="2">
    <source>
        <dbReference type="ARBA" id="ARBA00022723"/>
    </source>
</evidence>
<dbReference type="InterPro" id="IPR036188">
    <property type="entry name" value="FAD/NAD-bd_sf"/>
</dbReference>
<dbReference type="PRINTS" id="PR00162">
    <property type="entry name" value="RIESKE"/>
</dbReference>
<keyword evidence="5" id="KW-1015">Disulfide bond</keyword>
<dbReference type="FunFam" id="2.102.10.10:FF:000014">
    <property type="entry name" value="Oxidoreductase, FAD dependent"/>
    <property type="match status" value="1"/>
</dbReference>
<organism evidence="7 8">
    <name type="scientific">Paenibacillus beijingensis</name>
    <dbReference type="NCBI Taxonomy" id="1126833"/>
    <lineage>
        <taxon>Bacteria</taxon>
        <taxon>Bacillati</taxon>
        <taxon>Bacillota</taxon>
        <taxon>Bacilli</taxon>
        <taxon>Bacillales</taxon>
        <taxon>Paenibacillaceae</taxon>
        <taxon>Paenibacillus</taxon>
    </lineage>
</organism>
<dbReference type="PATRIC" id="fig|1126833.4.peg.5027"/>
<dbReference type="GO" id="GO:0051537">
    <property type="term" value="F:2 iron, 2 sulfur cluster binding"/>
    <property type="evidence" value="ECO:0007669"/>
    <property type="project" value="UniProtKB-KW"/>
</dbReference>
<dbReference type="EMBL" id="CP011058">
    <property type="protein sequence ID" value="AJY77954.1"/>
    <property type="molecule type" value="Genomic_DNA"/>
</dbReference>
<dbReference type="InterPro" id="IPR036922">
    <property type="entry name" value="Rieske_2Fe-2S_sf"/>
</dbReference>
<name>A0A0D5NRJ5_9BACL</name>
<reference evidence="8" key="2">
    <citation type="submission" date="2015-03" db="EMBL/GenBank/DDBJ databases">
        <title>Genome sequence of Paenibacillus beijingensis strain DSM 24997T.</title>
        <authorList>
            <person name="Kwak Y."/>
            <person name="Shin J.-H."/>
        </authorList>
    </citation>
    <scope>NUCLEOTIDE SEQUENCE [LARGE SCALE GENOMIC DNA]</scope>
    <source>
        <strain evidence="8">DSM 24997</strain>
    </source>
</reference>
<dbReference type="Pfam" id="PF00355">
    <property type="entry name" value="Rieske"/>
    <property type="match status" value="1"/>
</dbReference>
<dbReference type="STRING" id="1126833.VN24_22865"/>
<keyword evidence="1" id="KW-0001">2Fe-2S</keyword>
<keyword evidence="3" id="KW-0408">Iron</keyword>
<dbReference type="InterPro" id="IPR017941">
    <property type="entry name" value="Rieske_2Fe-2S"/>
</dbReference>
<dbReference type="InterPro" id="IPR038010">
    <property type="entry name" value="YhfW_C"/>
</dbReference>
<dbReference type="GO" id="GO:0046872">
    <property type="term" value="F:metal ion binding"/>
    <property type="evidence" value="ECO:0007669"/>
    <property type="project" value="UniProtKB-KW"/>
</dbReference>
<keyword evidence="2" id="KW-0479">Metal-binding</keyword>
<dbReference type="HOGENOM" id="CLU_007884_15_1_9"/>
<protein>
    <submittedName>
        <fullName evidence="7">(2Fe-2S)-binding protein</fullName>
    </submittedName>
</protein>
<dbReference type="Gene3D" id="2.102.10.10">
    <property type="entry name" value="Rieske [2Fe-2S] iron-sulphur domain"/>
    <property type="match status" value="1"/>
</dbReference>
<dbReference type="PANTHER" id="PTHR13847:SF274">
    <property type="entry name" value="RIESKE 2FE-2S IRON-SULFUR PROTEIN YHFW-RELATED"/>
    <property type="match status" value="1"/>
</dbReference>
<dbReference type="Gene3D" id="3.50.50.60">
    <property type="entry name" value="FAD/NAD(P)-binding domain"/>
    <property type="match status" value="1"/>
</dbReference>
<dbReference type="GO" id="GO:0005737">
    <property type="term" value="C:cytoplasm"/>
    <property type="evidence" value="ECO:0007669"/>
    <property type="project" value="TreeGrafter"/>
</dbReference>
<evidence type="ECO:0000259" key="6">
    <source>
        <dbReference type="PROSITE" id="PS51296"/>
    </source>
</evidence>
<accession>A0A0D5NRJ5</accession>
<dbReference type="CDD" id="cd03477">
    <property type="entry name" value="Rieske_YhfW_C"/>
    <property type="match status" value="1"/>
</dbReference>
<dbReference type="SUPFAM" id="SSF50022">
    <property type="entry name" value="ISP domain"/>
    <property type="match status" value="1"/>
</dbReference>
<evidence type="ECO:0000256" key="1">
    <source>
        <dbReference type="ARBA" id="ARBA00022714"/>
    </source>
</evidence>
<keyword evidence="8" id="KW-1185">Reference proteome</keyword>
<reference evidence="7 8" key="1">
    <citation type="journal article" date="2015" name="J. Biotechnol.">
        <title>Complete genome sequence of Paenibacillus beijingensis 7188(T) (=DSM 24997(T)), a novel rhizobacterium from jujube garden soil.</title>
        <authorList>
            <person name="Kwak Y."/>
            <person name="Shin J.H."/>
        </authorList>
    </citation>
    <scope>NUCLEOTIDE SEQUENCE [LARGE SCALE GENOMIC DNA]</scope>
    <source>
        <strain evidence="7 8">DSM 24997</strain>
    </source>
</reference>
<dbReference type="InterPro" id="IPR005805">
    <property type="entry name" value="Rieske_Fe-S_prot_C"/>
</dbReference>
<dbReference type="AlphaFoldDB" id="A0A0D5NRJ5"/>
<dbReference type="Proteomes" id="UP000032633">
    <property type="component" value="Chromosome"/>
</dbReference>
<evidence type="ECO:0000256" key="5">
    <source>
        <dbReference type="ARBA" id="ARBA00023157"/>
    </source>
</evidence>
<dbReference type="PANTHER" id="PTHR13847">
    <property type="entry name" value="SARCOSINE DEHYDROGENASE-RELATED"/>
    <property type="match status" value="1"/>
</dbReference>